<dbReference type="GO" id="GO:0006032">
    <property type="term" value="P:chitin catabolic process"/>
    <property type="evidence" value="ECO:0007669"/>
    <property type="project" value="UniProtKB-KW"/>
</dbReference>
<dbReference type="InterPro" id="IPR017853">
    <property type="entry name" value="GH"/>
</dbReference>
<dbReference type="SMART" id="SM00636">
    <property type="entry name" value="Glyco_18"/>
    <property type="match status" value="1"/>
</dbReference>
<dbReference type="PANTHER" id="PTHR47700:SF1">
    <property type="entry name" value="CHITINASE"/>
    <property type="match status" value="1"/>
</dbReference>
<dbReference type="PROSITE" id="PS51782">
    <property type="entry name" value="LYSM"/>
    <property type="match status" value="2"/>
</dbReference>
<dbReference type="EMBL" id="JAPQKR010000005">
    <property type="protein sequence ID" value="KAJ5216555.1"/>
    <property type="molecule type" value="Genomic_DNA"/>
</dbReference>
<dbReference type="GO" id="GO:0000272">
    <property type="term" value="P:polysaccharide catabolic process"/>
    <property type="evidence" value="ECO:0007669"/>
    <property type="project" value="UniProtKB-KW"/>
</dbReference>
<comment type="caution">
    <text evidence="11">Lacks conserved residue(s) required for the propagation of feature annotation.</text>
</comment>
<dbReference type="Gene3D" id="3.10.350.10">
    <property type="entry name" value="LysM domain"/>
    <property type="match status" value="2"/>
</dbReference>
<dbReference type="InterPro" id="IPR001579">
    <property type="entry name" value="Glyco_hydro_18_chit_AS"/>
</dbReference>
<evidence type="ECO:0000256" key="7">
    <source>
        <dbReference type="ARBA" id="ARBA00023026"/>
    </source>
</evidence>
<dbReference type="SUPFAM" id="SSF57016">
    <property type="entry name" value="Plant lectins/antimicrobial peptides"/>
    <property type="match status" value="1"/>
</dbReference>
<evidence type="ECO:0000313" key="17">
    <source>
        <dbReference type="EMBL" id="KAJ5216555.1"/>
    </source>
</evidence>
<evidence type="ECO:0000256" key="9">
    <source>
        <dbReference type="ARBA" id="ARBA00023295"/>
    </source>
</evidence>
<feature type="disulfide bond" evidence="11">
    <location>
        <begin position="473"/>
        <end position="487"/>
    </location>
</feature>
<keyword evidence="10" id="KW-0624">Polysaccharide degradation</keyword>
<reference evidence="17" key="2">
    <citation type="journal article" date="2023" name="IMA Fungus">
        <title>Comparative genomic study of the Penicillium genus elucidates a diverse pangenome and 15 lateral gene transfer events.</title>
        <authorList>
            <person name="Petersen C."/>
            <person name="Sorensen T."/>
            <person name="Nielsen M.R."/>
            <person name="Sondergaard T.E."/>
            <person name="Sorensen J.L."/>
            <person name="Fitzpatrick D.A."/>
            <person name="Frisvad J.C."/>
            <person name="Nielsen K.L."/>
        </authorList>
    </citation>
    <scope>NUCLEOTIDE SEQUENCE</scope>
    <source>
        <strain evidence="17">IBT 15544</strain>
    </source>
</reference>
<dbReference type="InterPro" id="IPR036861">
    <property type="entry name" value="Endochitinase-like_sf"/>
</dbReference>
<dbReference type="Gene3D" id="3.20.20.80">
    <property type="entry name" value="Glycosidases"/>
    <property type="match status" value="1"/>
</dbReference>
<keyword evidence="11" id="KW-1015">Disulfide bond</keyword>
<evidence type="ECO:0000259" key="15">
    <source>
        <dbReference type="PROSITE" id="PS51782"/>
    </source>
</evidence>
<protein>
    <recommendedName>
        <fullName evidence="3">chitinase</fullName>
        <ecNumber evidence="3">3.2.1.14</ecNumber>
    </recommendedName>
</protein>
<evidence type="ECO:0000256" key="13">
    <source>
        <dbReference type="SAM" id="MobiDB-lite"/>
    </source>
</evidence>
<dbReference type="Pfam" id="PF14856">
    <property type="entry name" value="Hce2"/>
    <property type="match status" value="1"/>
</dbReference>
<evidence type="ECO:0000313" key="18">
    <source>
        <dbReference type="Proteomes" id="UP001150904"/>
    </source>
</evidence>
<organism evidence="17 18">
    <name type="scientific">Penicillium cinerascens</name>
    <dbReference type="NCBI Taxonomy" id="70096"/>
    <lineage>
        <taxon>Eukaryota</taxon>
        <taxon>Fungi</taxon>
        <taxon>Dikarya</taxon>
        <taxon>Ascomycota</taxon>
        <taxon>Pezizomycotina</taxon>
        <taxon>Eurotiomycetes</taxon>
        <taxon>Eurotiomycetidae</taxon>
        <taxon>Eurotiales</taxon>
        <taxon>Aspergillaceae</taxon>
        <taxon>Penicillium</taxon>
    </lineage>
</organism>
<feature type="region of interest" description="Disordered" evidence="13">
    <location>
        <begin position="280"/>
        <end position="309"/>
    </location>
</feature>
<keyword evidence="8" id="KW-0119">Carbohydrate metabolism</keyword>
<dbReference type="PROSITE" id="PS01095">
    <property type="entry name" value="GH18_1"/>
    <property type="match status" value="1"/>
</dbReference>
<keyword evidence="5 12" id="KW-0378">Hydrolase</keyword>
<feature type="disulfide bond" evidence="11">
    <location>
        <begin position="505"/>
        <end position="509"/>
    </location>
</feature>
<dbReference type="SUPFAM" id="SSF54106">
    <property type="entry name" value="LysM domain"/>
    <property type="match status" value="1"/>
</dbReference>
<dbReference type="SMART" id="SM00257">
    <property type="entry name" value="LysM"/>
    <property type="match status" value="2"/>
</dbReference>
<comment type="catalytic activity">
    <reaction evidence="1">
        <text>Random endo-hydrolysis of N-acetyl-beta-D-glucosaminide (1-&gt;4)-beta-linkages in chitin and chitodextrins.</text>
        <dbReference type="EC" id="3.2.1.14"/>
    </reaction>
</comment>
<sequence length="1518" mass="163643">SLPILVRQVIQMILQWSAVALGAAGFLLLSADPVTASAGYHPGETACPALCNAAGPYPSNWSLYHNFDQLQYCNQALFLDFSLYDDVDNPDTLHRLYSCTSYGADWANQPKISTSVVPVETVNATYQIGWSSDGGVLAAADISTLSRQIRRYLVKGYGATNESNILFARSNEASVGVYLGSGIEDKGVGSFALKALEDHLSTTRIRSGSIAMQLCISDDDGTHFFGLMATSNGTFSSVQAAIKSWSAADCLSFDSSRNITGPAMFTTSLLSSRTKSYVSNVTNNTSNPMRTSSSPAPWRSNHPLDPTNRLSARSDCRTIQVQRGDGCPSLAIKCGISGAQFTKFNPSSTLCGNLIAGQHVCCSAGSLPDFTPKPNADGSCFPYSIKSNDVCKTIAAAHGITVTQLDEYNTKTWAWPGCSHPLWVGTTICLSSGTPPMPAYVANAICGPQKPGTKVPPSGTDIATLNPCPLNACCDAWGQCGVTEEFCTSTTDGAPGTAASGTNGCISNCGTNFPPSSPPAVFRRVGYFEGFNLDRKCLYQDVLQIDFSNYTHLHFGFASLTPDYQVQTGNILSSFEFNNFKRIEGPAKIVSFGGWAFSTDSSTYNILRNGVLPANRDTLAKNIANFVNDHDLDGVDIDWEYPGAPDIPNIPPASADEGYDYIYFLFLLKGYLPDKSVSIAAPSSYWYLKNFPIQTISMIVDYIVFMTYDLHGQWDANSPWSQSGCPSGMCLRSGVNLTETLNSLVMITKAGVPSNKIVVGVTSYGRSFAMADPGCYGPDCFYTGTALHSNAEPGVCTGQAGYIANAEIKQILSDPSRVNQHFIDDSDSNILVYDNTQWVSWMDDHVRSIRTQLYQAFNFGGTTDWATDLESYHPVPPLSTAKTWPEFISKIKSGGDPYEQGNRTGNWTTLTCTDPAVQGVADFTSQERWNMLDCPNAWEDLKNVWVTDQRGHLNYPFSAALSLTMHGPENTNCSDLQGLCPGGKECTSFVGAGSGPAAYEIWNSWGIIHAVCFLSLYQNFIVLANLTLGELCLFQMFVNFNSDLQTAWSDLILPQLTIFEDTFAPIPPAPSDQWIFLLVDLVTLGVSLVAGPFFDTVLSGMAAFADNPNTLANLKDATMTLIGQSTTIAKDALQTHQVRGWTPQSHAKFTAYMGQAVFGWSNFTMNVLADIFCGSDNGLSMLTTLMSNGQLIEGSAGIVSADLPGKLVSSFEKHIAKSLWAYTIPTIWSLSPDVYPFVIDSGYGCDTTDPLSEYLSSDTMHSSGACISGKLYYLATPKGKARESKVICSLHGTCHASSHDNSFSALPGIDTMNGGSWAGITVKDVINGSVNTYQANNNANGASTPSPYDPKTVANLIQGDFTTPGYIRLPVCSPDVAFAAWNQVGGPSTHKPSYPCIPPMGVNDCRTSTFVDQTSGASPLVSDCLELVKEVEGMLHKSWEVSDAFKQQKQLLRHGTCRFGIQGTSIIGNIDFHIGSQDIIDIINQSIKQFGGSGRVGAKGDMSCDGDVKGQPVLWGLY</sequence>
<dbReference type="InterPro" id="IPR001002">
    <property type="entry name" value="Chitin-bd_1"/>
</dbReference>
<dbReference type="OrthoDB" id="73875at2759"/>
<dbReference type="InterPro" id="IPR053214">
    <property type="entry name" value="LysM12-like"/>
</dbReference>
<dbReference type="SUPFAM" id="SSF51445">
    <property type="entry name" value="(Trans)glycosidases"/>
    <property type="match status" value="1"/>
</dbReference>
<dbReference type="InterPro" id="IPR011583">
    <property type="entry name" value="Chitinase_II/V-like_cat"/>
</dbReference>
<keyword evidence="9 12" id="KW-0326">Glycosidase</keyword>
<dbReference type="PANTHER" id="PTHR47700">
    <property type="entry name" value="V CHITINASE, PUTATIVE (AFU_ORTHOLOGUE AFUA_6G13720)-RELATED"/>
    <property type="match status" value="1"/>
</dbReference>
<feature type="non-terminal residue" evidence="17">
    <location>
        <position position="1518"/>
    </location>
</feature>
<dbReference type="Proteomes" id="UP001150904">
    <property type="component" value="Unassembled WGS sequence"/>
</dbReference>
<proteinExistence type="inferred from homology"/>
<name>A0A9W9NAZ3_9EURO</name>
<keyword evidence="6" id="KW-0146">Chitin degradation</keyword>
<evidence type="ECO:0000256" key="6">
    <source>
        <dbReference type="ARBA" id="ARBA00023024"/>
    </source>
</evidence>
<evidence type="ECO:0000259" key="14">
    <source>
        <dbReference type="PROSITE" id="PS50941"/>
    </source>
</evidence>
<dbReference type="InterPro" id="IPR001223">
    <property type="entry name" value="Glyco_hydro18_cat"/>
</dbReference>
<keyword evidence="7" id="KW-0843">Virulence</keyword>
<dbReference type="PROSITE" id="PS51910">
    <property type="entry name" value="GH18_2"/>
    <property type="match status" value="1"/>
</dbReference>
<evidence type="ECO:0000256" key="4">
    <source>
        <dbReference type="ARBA" id="ARBA00022669"/>
    </source>
</evidence>
<evidence type="ECO:0000256" key="2">
    <source>
        <dbReference type="ARBA" id="ARBA00008682"/>
    </source>
</evidence>
<gene>
    <name evidence="17" type="ORF">N7498_002962</name>
</gene>
<dbReference type="InterPro" id="IPR029226">
    <property type="entry name" value="Ecp2-like"/>
</dbReference>
<dbReference type="GO" id="GO:0008061">
    <property type="term" value="F:chitin binding"/>
    <property type="evidence" value="ECO:0007669"/>
    <property type="project" value="UniProtKB-UniRule"/>
</dbReference>
<evidence type="ECO:0000256" key="8">
    <source>
        <dbReference type="ARBA" id="ARBA00023277"/>
    </source>
</evidence>
<feature type="domain" description="Chitin-binding type-1" evidence="14">
    <location>
        <begin position="443"/>
        <end position="511"/>
    </location>
</feature>
<feature type="disulfide bond" evidence="11">
    <location>
        <begin position="468"/>
        <end position="480"/>
    </location>
</feature>
<dbReference type="InterPro" id="IPR018392">
    <property type="entry name" value="LysM"/>
</dbReference>
<evidence type="ECO:0000256" key="11">
    <source>
        <dbReference type="PROSITE-ProRule" id="PRU00261"/>
    </source>
</evidence>
<comment type="similarity">
    <text evidence="2">Belongs to the glycosyl hydrolase 18 family. Chitinase class V subfamily.</text>
</comment>
<dbReference type="CDD" id="cd02878">
    <property type="entry name" value="GH18_zymocin_alpha"/>
    <property type="match status" value="1"/>
</dbReference>
<feature type="domain" description="LysM" evidence="15">
    <location>
        <begin position="381"/>
        <end position="430"/>
    </location>
</feature>
<reference evidence="17" key="1">
    <citation type="submission" date="2022-12" db="EMBL/GenBank/DDBJ databases">
        <authorList>
            <person name="Petersen C."/>
        </authorList>
    </citation>
    <scope>NUCLEOTIDE SEQUENCE</scope>
    <source>
        <strain evidence="17">IBT 15544</strain>
    </source>
</reference>
<evidence type="ECO:0000256" key="10">
    <source>
        <dbReference type="ARBA" id="ARBA00023326"/>
    </source>
</evidence>
<evidence type="ECO:0000256" key="3">
    <source>
        <dbReference type="ARBA" id="ARBA00012729"/>
    </source>
</evidence>
<dbReference type="GO" id="GO:0008843">
    <property type="term" value="F:endochitinase activity"/>
    <property type="evidence" value="ECO:0007669"/>
    <property type="project" value="UniProtKB-EC"/>
</dbReference>
<accession>A0A9W9NAZ3</accession>
<dbReference type="GeneID" id="83177325"/>
<dbReference type="EC" id="3.2.1.14" evidence="3"/>
<feature type="domain" description="LysM" evidence="15">
    <location>
        <begin position="317"/>
        <end position="362"/>
    </location>
</feature>
<keyword evidence="18" id="KW-1185">Reference proteome</keyword>
<evidence type="ECO:0000256" key="5">
    <source>
        <dbReference type="ARBA" id="ARBA00022801"/>
    </source>
</evidence>
<dbReference type="PROSITE" id="PS50941">
    <property type="entry name" value="CHIT_BIND_I_2"/>
    <property type="match status" value="1"/>
</dbReference>
<dbReference type="Pfam" id="PF01476">
    <property type="entry name" value="LysM"/>
    <property type="match status" value="1"/>
</dbReference>
<dbReference type="Gene3D" id="3.10.50.10">
    <property type="match status" value="1"/>
</dbReference>
<dbReference type="InterPro" id="IPR029070">
    <property type="entry name" value="Chitinase_insertion_sf"/>
</dbReference>
<dbReference type="RefSeq" id="XP_058312368.1">
    <property type="nucleotide sequence ID" value="XM_058450024.1"/>
</dbReference>
<evidence type="ECO:0000259" key="16">
    <source>
        <dbReference type="PROSITE" id="PS51910"/>
    </source>
</evidence>
<dbReference type="Pfam" id="PF00704">
    <property type="entry name" value="Glyco_hydro_18"/>
    <property type="match status" value="1"/>
</dbReference>
<feature type="domain" description="GH18" evidence="16">
    <location>
        <begin position="522"/>
        <end position="888"/>
    </location>
</feature>
<comment type="caution">
    <text evidence="17">The sequence shown here is derived from an EMBL/GenBank/DDBJ whole genome shotgun (WGS) entry which is preliminary data.</text>
</comment>
<dbReference type="SUPFAM" id="SSF54556">
    <property type="entry name" value="Chitinase insertion domain"/>
    <property type="match status" value="1"/>
</dbReference>
<dbReference type="CDD" id="cd00035">
    <property type="entry name" value="ChtBD1"/>
    <property type="match status" value="1"/>
</dbReference>
<evidence type="ECO:0000256" key="1">
    <source>
        <dbReference type="ARBA" id="ARBA00000822"/>
    </source>
</evidence>
<keyword evidence="4 11" id="KW-0147">Chitin-binding</keyword>
<evidence type="ECO:0000256" key="12">
    <source>
        <dbReference type="RuleBase" id="RU000489"/>
    </source>
</evidence>
<dbReference type="InterPro" id="IPR036779">
    <property type="entry name" value="LysM_dom_sf"/>
</dbReference>